<evidence type="ECO:0000313" key="10">
    <source>
        <dbReference type="EMBL" id="ODN78987.1"/>
    </source>
</evidence>
<feature type="compositionally biased region" description="Acidic residues" evidence="9">
    <location>
        <begin position="340"/>
        <end position="351"/>
    </location>
</feature>
<dbReference type="EMBL" id="AWGJ01000006">
    <property type="protein sequence ID" value="ODN78987.1"/>
    <property type="molecule type" value="Genomic_DNA"/>
</dbReference>
<evidence type="ECO:0000256" key="8">
    <source>
        <dbReference type="ARBA" id="ARBA00023242"/>
    </source>
</evidence>
<proteinExistence type="inferred from homology"/>
<evidence type="ECO:0000256" key="1">
    <source>
        <dbReference type="ARBA" id="ARBA00004123"/>
    </source>
</evidence>
<name>A0A1E3HRM6_9TREE</name>
<feature type="region of interest" description="Disordered" evidence="9">
    <location>
        <begin position="256"/>
        <end position="351"/>
    </location>
</feature>
<dbReference type="InterPro" id="IPR027417">
    <property type="entry name" value="P-loop_NTPase"/>
</dbReference>
<dbReference type="Proteomes" id="UP000094065">
    <property type="component" value="Unassembled WGS sequence"/>
</dbReference>
<comment type="caution">
    <text evidence="10">The sequence shown here is derived from an EMBL/GenBank/DDBJ whole genome shotgun (WGS) entry which is preliminary data.</text>
</comment>
<dbReference type="GeneID" id="30155807"/>
<dbReference type="PANTHER" id="PTHR15641">
    <property type="entry name" value="ELONGATOR COMPLEX PROTEIN 5"/>
    <property type="match status" value="1"/>
</dbReference>
<comment type="pathway">
    <text evidence="3">tRNA modification; 5-methoxycarbonylmethyl-2-thiouridine-tRNA biosynthesis.</text>
</comment>
<dbReference type="GO" id="GO:0033588">
    <property type="term" value="C:elongator holoenzyme complex"/>
    <property type="evidence" value="ECO:0007669"/>
    <property type="project" value="InterPro"/>
</dbReference>
<evidence type="ECO:0000256" key="7">
    <source>
        <dbReference type="ARBA" id="ARBA00022694"/>
    </source>
</evidence>
<dbReference type="AlphaFoldDB" id="A0A1E3HRM6"/>
<keyword evidence="7" id="KW-0819">tRNA processing</keyword>
<dbReference type="Pfam" id="PF10483">
    <property type="entry name" value="Elong_Iki1"/>
    <property type="match status" value="1"/>
</dbReference>
<organism evidence="10 11">
    <name type="scientific">Cryptococcus amylolentus CBS 6039</name>
    <dbReference type="NCBI Taxonomy" id="1295533"/>
    <lineage>
        <taxon>Eukaryota</taxon>
        <taxon>Fungi</taxon>
        <taxon>Dikarya</taxon>
        <taxon>Basidiomycota</taxon>
        <taxon>Agaricomycotina</taxon>
        <taxon>Tremellomycetes</taxon>
        <taxon>Tremellales</taxon>
        <taxon>Cryptococcaceae</taxon>
        <taxon>Cryptococcus</taxon>
    </lineage>
</organism>
<dbReference type="STRING" id="1295533.A0A1E3HRM6"/>
<evidence type="ECO:0000256" key="6">
    <source>
        <dbReference type="ARBA" id="ARBA00022490"/>
    </source>
</evidence>
<dbReference type="OrthoDB" id="166907at2759"/>
<dbReference type="GO" id="GO:0002098">
    <property type="term" value="P:tRNA wobble uridine modification"/>
    <property type="evidence" value="ECO:0007669"/>
    <property type="project" value="InterPro"/>
</dbReference>
<dbReference type="GO" id="GO:0005829">
    <property type="term" value="C:cytosol"/>
    <property type="evidence" value="ECO:0007669"/>
    <property type="project" value="TreeGrafter"/>
</dbReference>
<evidence type="ECO:0000256" key="9">
    <source>
        <dbReference type="SAM" id="MobiDB-lite"/>
    </source>
</evidence>
<feature type="compositionally biased region" description="Low complexity" evidence="9">
    <location>
        <begin position="257"/>
        <end position="284"/>
    </location>
</feature>
<evidence type="ECO:0000256" key="5">
    <source>
        <dbReference type="ARBA" id="ARBA00020264"/>
    </source>
</evidence>
<dbReference type="PANTHER" id="PTHR15641:SF1">
    <property type="entry name" value="ELONGATOR COMPLEX PROTEIN 5"/>
    <property type="match status" value="1"/>
</dbReference>
<sequence>MPPAKPDSSILNPIFDNTQVPHQALLVVRDPVSFSGRPVFREIIRRALARGETITVIGILNPPEDYLPLHASGVNKLDLTGSVPGYSSTSTASDIKKQILSTYQSGQIFIDALDVLAEDYSAASVVSLLRSLLETIKLLKAPSRLVLLLPSLSVLSHITPPTFHPTLTLLTPHPPPLLTYLSKLYLSPISSSPSANYWMILENATKRETGKELALRGEEGLEVSTGSSWGVGSGCVQVLVRKATGGMKGISRSLEALSPTSSQSLSTVPLSSLVPLNPLRHSSTGPPPTANNPSTSTAQTHAELDLPFNLSLTDSQRRQRDSVPIPYAHEGEGASGDLVWGDEEETDDEEI</sequence>
<keyword evidence="11" id="KW-1185">Reference proteome</keyword>
<evidence type="ECO:0000256" key="4">
    <source>
        <dbReference type="ARBA" id="ARBA00009567"/>
    </source>
</evidence>
<comment type="similarity">
    <text evidence="4">Belongs to the ELP5 family.</text>
</comment>
<evidence type="ECO:0000256" key="3">
    <source>
        <dbReference type="ARBA" id="ARBA00005043"/>
    </source>
</evidence>
<reference evidence="10 11" key="1">
    <citation type="submission" date="2016-06" db="EMBL/GenBank/DDBJ databases">
        <title>Evolution of pathogenesis and genome organization in the Tremellales.</title>
        <authorList>
            <person name="Cuomo C."/>
            <person name="Litvintseva A."/>
            <person name="Heitman J."/>
            <person name="Chen Y."/>
            <person name="Sun S."/>
            <person name="Springer D."/>
            <person name="Dromer F."/>
            <person name="Young S."/>
            <person name="Zeng Q."/>
            <person name="Chapman S."/>
            <person name="Gujja S."/>
            <person name="Saif S."/>
            <person name="Birren B."/>
        </authorList>
    </citation>
    <scope>NUCLEOTIDE SEQUENCE [LARGE SCALE GENOMIC DNA]</scope>
    <source>
        <strain evidence="10 11">CBS 6039</strain>
    </source>
</reference>
<dbReference type="UniPathway" id="UPA00988"/>
<protein>
    <recommendedName>
        <fullName evidence="5">Elongator complex protein 5</fullName>
    </recommendedName>
</protein>
<dbReference type="GO" id="GO:0000049">
    <property type="term" value="F:tRNA binding"/>
    <property type="evidence" value="ECO:0007669"/>
    <property type="project" value="TreeGrafter"/>
</dbReference>
<keyword evidence="8" id="KW-0539">Nucleus</keyword>
<accession>A0A1E3HRM6</accession>
<evidence type="ECO:0000256" key="2">
    <source>
        <dbReference type="ARBA" id="ARBA00004496"/>
    </source>
</evidence>
<dbReference type="InterPro" id="IPR019519">
    <property type="entry name" value="Elp5"/>
</dbReference>
<keyword evidence="6" id="KW-0963">Cytoplasm</keyword>
<dbReference type="RefSeq" id="XP_018994033.1">
    <property type="nucleotide sequence ID" value="XM_019138596.1"/>
</dbReference>
<dbReference type="GO" id="GO:0005634">
    <property type="term" value="C:nucleus"/>
    <property type="evidence" value="ECO:0007669"/>
    <property type="project" value="UniProtKB-SubCell"/>
</dbReference>
<gene>
    <name evidence="10" type="ORF">L202_04498</name>
</gene>
<dbReference type="Gene3D" id="3.40.50.300">
    <property type="entry name" value="P-loop containing nucleotide triphosphate hydrolases"/>
    <property type="match status" value="1"/>
</dbReference>
<comment type="subcellular location">
    <subcellularLocation>
        <location evidence="2">Cytoplasm</location>
    </subcellularLocation>
    <subcellularLocation>
        <location evidence="1">Nucleus</location>
    </subcellularLocation>
</comment>
<evidence type="ECO:0000313" key="11">
    <source>
        <dbReference type="Proteomes" id="UP000094065"/>
    </source>
</evidence>